<dbReference type="PANTHER" id="PTHR30348">
    <property type="entry name" value="UNCHARACTERIZED PROTEIN YECE"/>
    <property type="match status" value="1"/>
</dbReference>
<reference evidence="1 2" key="1">
    <citation type="journal article" date="2022" name="Int. J. Syst. Evol. Microbiol.">
        <title>Apilactobacillus apisilvae sp. nov., Nicolia spurrieriana gen. nov. sp. nov., Bombilactobacillus folatiphilus sp. nov. and Bombilactobacillus thymidiniphilus sp. nov., four new lactic acid bacterial isolates from stingless bees Tetragonula carbonaria and Austroplebeia australis.</title>
        <authorList>
            <person name="Oliphant S.A."/>
            <person name="Watson-Haigh N.S."/>
            <person name="Sumby K.M."/>
            <person name="Gardner J."/>
            <person name="Groom S."/>
            <person name="Jiranek V."/>
        </authorList>
    </citation>
    <scope>NUCLEOTIDE SEQUENCE [LARGE SCALE GENOMIC DNA]</scope>
    <source>
        <strain evidence="1 2">SG5_A10</strain>
    </source>
</reference>
<keyword evidence="2" id="KW-1185">Reference proteome</keyword>
<sequence length="283" mass="33226">MITIGLTTWSDHPDLINGEQRKVKLNEYTGYFPTVEVDNPFYGIPRISTVQKWQHQVPKEFQFIIKANKLMTKHDLKSMLPADNQQRYQAFLDFKSAMQPLIDGNQLKTVLFQFPPYFQRSNDNINYLMKIRQLLGNQIPITVEFRNPSWTDNAVYEDVANYLKRLNITLSIIDEPHNVNNGIQFKPIVTNSKLVVLRLHGRNEEGWFNQDKDWRSQRTLYRYDDKELNQFANVVKQLEKKTHEVCIIFNNNSGKDAAANALRLQELLKLHFNNLAPKQLDLF</sequence>
<accession>A0ABY4PHN5</accession>
<name>A0ABY4PHN5_9LACO</name>
<dbReference type="SUPFAM" id="SSF117396">
    <property type="entry name" value="TM1631-like"/>
    <property type="match status" value="1"/>
</dbReference>
<dbReference type="PANTHER" id="PTHR30348:SF13">
    <property type="entry name" value="UPF0759 PROTEIN YUNF"/>
    <property type="match status" value="1"/>
</dbReference>
<dbReference type="EMBL" id="CP093362">
    <property type="protein sequence ID" value="UQS84981.1"/>
    <property type="molecule type" value="Genomic_DNA"/>
</dbReference>
<protein>
    <submittedName>
        <fullName evidence="1">DUF72 domain-containing protein</fullName>
    </submittedName>
</protein>
<organism evidence="1 2">
    <name type="scientific">Apilactobacillus apisilvae</name>
    <dbReference type="NCBI Taxonomy" id="2923364"/>
    <lineage>
        <taxon>Bacteria</taxon>
        <taxon>Bacillati</taxon>
        <taxon>Bacillota</taxon>
        <taxon>Bacilli</taxon>
        <taxon>Lactobacillales</taxon>
        <taxon>Lactobacillaceae</taxon>
        <taxon>Apilactobacillus</taxon>
    </lineage>
</organism>
<dbReference type="Proteomes" id="UP000831859">
    <property type="component" value="Chromosome"/>
</dbReference>
<dbReference type="RefSeq" id="WP_249510960.1">
    <property type="nucleotide sequence ID" value="NZ_CP093362.1"/>
</dbReference>
<dbReference type="Pfam" id="PF01904">
    <property type="entry name" value="DUF72"/>
    <property type="match status" value="1"/>
</dbReference>
<dbReference type="Gene3D" id="3.20.20.410">
    <property type="entry name" value="Protein of unknown function UPF0759"/>
    <property type="match status" value="1"/>
</dbReference>
<dbReference type="InterPro" id="IPR036520">
    <property type="entry name" value="UPF0759_sf"/>
</dbReference>
<evidence type="ECO:0000313" key="2">
    <source>
        <dbReference type="Proteomes" id="UP000831859"/>
    </source>
</evidence>
<dbReference type="InterPro" id="IPR002763">
    <property type="entry name" value="DUF72"/>
</dbReference>
<evidence type="ECO:0000313" key="1">
    <source>
        <dbReference type="EMBL" id="UQS84981.1"/>
    </source>
</evidence>
<proteinExistence type="predicted"/>
<gene>
    <name evidence="1" type="ORF">MOO46_07005</name>
</gene>